<dbReference type="AlphaFoldDB" id="A0A239FT35"/>
<dbReference type="PROSITE" id="PS51257">
    <property type="entry name" value="PROKAR_LIPOPROTEIN"/>
    <property type="match status" value="1"/>
</dbReference>
<dbReference type="GO" id="GO:0030655">
    <property type="term" value="P:beta-lactam antibiotic catabolic process"/>
    <property type="evidence" value="ECO:0007669"/>
    <property type="project" value="InterPro"/>
</dbReference>
<sequence length="395" mass="46331">MKNATIILLLFIFSCGQKEPIPFQQIGKEYKTLRKVLANREKYQVQILYTQIDRDEENKIQLTNYDLGLDDQKYFYPASTIKLPVAILALEWLREQNIDGLTAESIMLTDSIRILQSAVKYDSTAHNFLPNIAHYIKKILLVSDNDAYNRLYELLGQDYINTKLLSKGLSNTIINHRLSIAMSPEENRHFNPIHFHDIAGKVLLDLPARFTENVYYNQDAPHLGGAYYSNGELIMEAMDFTYKNRFSISDFHGVIQRIVFPELFKEEQRFHISETDREFILAYMSMLPKESDYPKYEITEYYDSFSKFYKFGTSQDPIPSNFKIFNKTGQAYGHLLDGSYFTDKKNGVEFFVSAIIYVNENQTLNDNQYEYEEIGFPFYEELGNYLYDLEIKRRK</sequence>
<evidence type="ECO:0000259" key="1">
    <source>
        <dbReference type="Pfam" id="PF13354"/>
    </source>
</evidence>
<dbReference type="EMBL" id="FZOK01000013">
    <property type="protein sequence ID" value="SNS59044.1"/>
    <property type="molecule type" value="Genomic_DNA"/>
</dbReference>
<evidence type="ECO:0000313" key="2">
    <source>
        <dbReference type="EMBL" id="SNS59044.1"/>
    </source>
</evidence>
<feature type="domain" description="Beta-lactamase class A catalytic" evidence="1">
    <location>
        <begin position="63"/>
        <end position="344"/>
    </location>
</feature>
<organism evidence="2 3">
    <name type="scientific">Belliella buryatensis</name>
    <dbReference type="NCBI Taxonomy" id="1500549"/>
    <lineage>
        <taxon>Bacteria</taxon>
        <taxon>Pseudomonadati</taxon>
        <taxon>Bacteroidota</taxon>
        <taxon>Cytophagia</taxon>
        <taxon>Cytophagales</taxon>
        <taxon>Cyclobacteriaceae</taxon>
        <taxon>Belliella</taxon>
    </lineage>
</organism>
<accession>A0A239FT35</accession>
<proteinExistence type="predicted"/>
<dbReference type="GO" id="GO:0008800">
    <property type="term" value="F:beta-lactamase activity"/>
    <property type="evidence" value="ECO:0007669"/>
    <property type="project" value="InterPro"/>
</dbReference>
<protein>
    <submittedName>
        <fullName evidence="2">Beta-lactamase enzyme family protein</fullName>
    </submittedName>
</protein>
<dbReference type="RefSeq" id="WP_089241874.1">
    <property type="nucleotide sequence ID" value="NZ_FZOK01000013.1"/>
</dbReference>
<gene>
    <name evidence="2" type="ORF">SAMN06295967_11374</name>
</gene>
<evidence type="ECO:0000313" key="3">
    <source>
        <dbReference type="Proteomes" id="UP000198480"/>
    </source>
</evidence>
<reference evidence="3" key="1">
    <citation type="submission" date="2017-06" db="EMBL/GenBank/DDBJ databases">
        <authorList>
            <person name="Varghese N."/>
            <person name="Submissions S."/>
        </authorList>
    </citation>
    <scope>NUCLEOTIDE SEQUENCE [LARGE SCALE GENOMIC DNA]</scope>
    <source>
        <strain evidence="3">5C</strain>
    </source>
</reference>
<name>A0A239FT35_9BACT</name>
<dbReference type="Gene3D" id="3.40.710.10">
    <property type="entry name" value="DD-peptidase/beta-lactamase superfamily"/>
    <property type="match status" value="1"/>
</dbReference>
<dbReference type="OrthoDB" id="1884322at2"/>
<dbReference type="SUPFAM" id="SSF56601">
    <property type="entry name" value="beta-lactamase/transpeptidase-like"/>
    <property type="match status" value="1"/>
</dbReference>
<dbReference type="Proteomes" id="UP000198480">
    <property type="component" value="Unassembled WGS sequence"/>
</dbReference>
<dbReference type="InterPro" id="IPR012338">
    <property type="entry name" value="Beta-lactam/transpept-like"/>
</dbReference>
<dbReference type="Pfam" id="PF13354">
    <property type="entry name" value="Beta-lactamase2"/>
    <property type="match status" value="1"/>
</dbReference>
<keyword evidence="3" id="KW-1185">Reference proteome</keyword>
<dbReference type="InterPro" id="IPR045155">
    <property type="entry name" value="Beta-lactam_cat"/>
</dbReference>